<dbReference type="InterPro" id="IPR035965">
    <property type="entry name" value="PAS-like_dom_sf"/>
</dbReference>
<dbReference type="RefSeq" id="WP_115812771.1">
    <property type="nucleotide sequence ID" value="NZ_QREI01000011.1"/>
</dbReference>
<reference evidence="4 5" key="1">
    <citation type="submission" date="2018-07" db="EMBL/GenBank/DDBJ databases">
        <title>Genomic Encyclopedia of Type Strains, Phase III (KMG-III): the genomes of soil and plant-associated and newly described type strains.</title>
        <authorList>
            <person name="Whitman W."/>
        </authorList>
    </citation>
    <scope>NUCLEOTIDE SEQUENCE [LARGE SCALE GENOMIC DNA]</scope>
    <source>
        <strain evidence="4 5">CECT 7948</strain>
    </source>
</reference>
<evidence type="ECO:0000313" key="5">
    <source>
        <dbReference type="Proteomes" id="UP000256919"/>
    </source>
</evidence>
<feature type="domain" description="PAS" evidence="2">
    <location>
        <begin position="78"/>
        <end position="160"/>
    </location>
</feature>
<feature type="domain" description="PAS" evidence="2">
    <location>
        <begin position="192"/>
        <end position="268"/>
    </location>
</feature>
<dbReference type="PROSITE" id="PS50112">
    <property type="entry name" value="PAS"/>
    <property type="match status" value="3"/>
</dbReference>
<keyword evidence="5" id="KW-1185">Reference proteome</keyword>
<evidence type="ECO:0000256" key="1">
    <source>
        <dbReference type="SAM" id="Phobius"/>
    </source>
</evidence>
<proteinExistence type="predicted"/>
<dbReference type="InterPro" id="IPR013655">
    <property type="entry name" value="PAS_fold_3"/>
</dbReference>
<protein>
    <submittedName>
        <fullName evidence="4">PAS domain S-box-containing protein</fullName>
    </submittedName>
</protein>
<dbReference type="InterPro" id="IPR000700">
    <property type="entry name" value="PAS-assoc_C"/>
</dbReference>
<gene>
    <name evidence="4" type="ORF">DFQ09_11155</name>
</gene>
<name>A0A3D9LKD8_9FLAO</name>
<dbReference type="Pfam" id="PF08447">
    <property type="entry name" value="PAS_3"/>
    <property type="match status" value="1"/>
</dbReference>
<dbReference type="SUPFAM" id="SSF55785">
    <property type="entry name" value="PYP-like sensor domain (PAS domain)"/>
    <property type="match status" value="3"/>
</dbReference>
<dbReference type="Gene3D" id="3.30.450.20">
    <property type="entry name" value="PAS domain"/>
    <property type="match status" value="3"/>
</dbReference>
<organism evidence="4 5">
    <name type="scientific">Winogradskyella pacifica</name>
    <dbReference type="NCBI Taxonomy" id="664642"/>
    <lineage>
        <taxon>Bacteria</taxon>
        <taxon>Pseudomonadati</taxon>
        <taxon>Bacteroidota</taxon>
        <taxon>Flavobacteriia</taxon>
        <taxon>Flavobacteriales</taxon>
        <taxon>Flavobacteriaceae</taxon>
        <taxon>Winogradskyella</taxon>
    </lineage>
</organism>
<feature type="transmembrane region" description="Helical" evidence="1">
    <location>
        <begin position="40"/>
        <end position="61"/>
    </location>
</feature>
<comment type="caution">
    <text evidence="4">The sequence shown here is derived from an EMBL/GenBank/DDBJ whole genome shotgun (WGS) entry which is preliminary data.</text>
</comment>
<dbReference type="OrthoDB" id="9759607at2"/>
<sequence length="479" mass="54368">MKVSIERKILIGYVVNIIVIIALGLIYWRQLPLSTSKLWHWVSLSLIVLSLGMLTTVFFILNAQLKAKMQSEQELHKNKNLLQSIIDNTTNAISVKKINGEYLLVNKQYQSLFEDKEADLIGKTNADFLPKDIADRYRSADLDVVKAGKDIQVEELIETPEGAHTFLSVKFPLKDTSNRVYAIGTISTNITERKNLSESLKAADAFFNMSIDSLVVASQDKFIKTNPSLSKLLGYSNEELLSKPYKSFIFPEDVASTEEEIKKLKKGTNLINFKNRWLCKDGSVKWLSWNAAADKTTGTLYAIVTDITEKLKLEDEKENTLNALYQSQQQLNMIIENVNDGVLVANTNKEVILANDVANALFEIEDDSKISINFSDHFKVLFPDEKKIFPAQNLPAERALNGEITENVDVILKNLETNEMRRVLLSGRPIIDNENHIVAIVVTIKDISRYKKLEEELEQKKLDSRPKIGFKNTKRKKVK</sequence>
<feature type="transmembrane region" description="Helical" evidence="1">
    <location>
        <begin position="9"/>
        <end position="28"/>
    </location>
</feature>
<keyword evidence="1" id="KW-0812">Transmembrane</keyword>
<dbReference type="Proteomes" id="UP000256919">
    <property type="component" value="Unassembled WGS sequence"/>
</dbReference>
<keyword evidence="1" id="KW-1133">Transmembrane helix</keyword>
<dbReference type="Pfam" id="PF00989">
    <property type="entry name" value="PAS"/>
    <property type="match status" value="1"/>
</dbReference>
<evidence type="ECO:0000259" key="2">
    <source>
        <dbReference type="PROSITE" id="PS50112"/>
    </source>
</evidence>
<dbReference type="PROSITE" id="PS50113">
    <property type="entry name" value="PAC"/>
    <property type="match status" value="1"/>
</dbReference>
<dbReference type="GO" id="GO:0006355">
    <property type="term" value="P:regulation of DNA-templated transcription"/>
    <property type="evidence" value="ECO:0007669"/>
    <property type="project" value="InterPro"/>
</dbReference>
<dbReference type="AlphaFoldDB" id="A0A3D9LKD8"/>
<feature type="domain" description="PAS" evidence="2">
    <location>
        <begin position="327"/>
        <end position="403"/>
    </location>
</feature>
<dbReference type="InterPro" id="IPR052155">
    <property type="entry name" value="Biofilm_reg_signaling"/>
</dbReference>
<dbReference type="EMBL" id="QREI01000011">
    <property type="protein sequence ID" value="REE07725.1"/>
    <property type="molecule type" value="Genomic_DNA"/>
</dbReference>
<feature type="domain" description="PAC" evidence="3">
    <location>
        <begin position="406"/>
        <end position="459"/>
    </location>
</feature>
<dbReference type="PANTHER" id="PTHR44757:SF2">
    <property type="entry name" value="BIOFILM ARCHITECTURE MAINTENANCE PROTEIN MBAA"/>
    <property type="match status" value="1"/>
</dbReference>
<evidence type="ECO:0000259" key="3">
    <source>
        <dbReference type="PROSITE" id="PS50113"/>
    </source>
</evidence>
<dbReference type="InterPro" id="IPR013656">
    <property type="entry name" value="PAS_4"/>
</dbReference>
<evidence type="ECO:0000313" key="4">
    <source>
        <dbReference type="EMBL" id="REE07725.1"/>
    </source>
</evidence>
<dbReference type="SMART" id="SM00091">
    <property type="entry name" value="PAS"/>
    <property type="match status" value="3"/>
</dbReference>
<dbReference type="PANTHER" id="PTHR44757">
    <property type="entry name" value="DIGUANYLATE CYCLASE DGCP"/>
    <property type="match status" value="1"/>
</dbReference>
<dbReference type="InterPro" id="IPR000014">
    <property type="entry name" value="PAS"/>
</dbReference>
<dbReference type="Pfam" id="PF08448">
    <property type="entry name" value="PAS_4"/>
    <property type="match status" value="1"/>
</dbReference>
<keyword evidence="1" id="KW-0472">Membrane</keyword>
<dbReference type="InterPro" id="IPR013767">
    <property type="entry name" value="PAS_fold"/>
</dbReference>
<dbReference type="CDD" id="cd00130">
    <property type="entry name" value="PAS"/>
    <property type="match status" value="2"/>
</dbReference>
<accession>A0A3D9LKD8</accession>
<dbReference type="NCBIfam" id="TIGR00229">
    <property type="entry name" value="sensory_box"/>
    <property type="match status" value="2"/>
</dbReference>